<dbReference type="GO" id="GO:0003723">
    <property type="term" value="F:RNA binding"/>
    <property type="evidence" value="ECO:0007669"/>
    <property type="project" value="UniProtKB-UniRule"/>
</dbReference>
<feature type="compositionally biased region" description="Basic and acidic residues" evidence="6">
    <location>
        <begin position="116"/>
        <end position="125"/>
    </location>
</feature>
<dbReference type="GO" id="GO:0005730">
    <property type="term" value="C:nucleolus"/>
    <property type="evidence" value="ECO:0007669"/>
    <property type="project" value="UniProtKB-SubCell"/>
</dbReference>
<feature type="compositionally biased region" description="Polar residues" evidence="6">
    <location>
        <begin position="75"/>
        <end position="84"/>
    </location>
</feature>
<protein>
    <recommendedName>
        <fullName evidence="7">RRM domain-containing protein</fullName>
    </recommendedName>
</protein>
<dbReference type="Proteomes" id="UP000015453">
    <property type="component" value="Unassembled WGS sequence"/>
</dbReference>
<dbReference type="AlphaFoldDB" id="S8DZZ0"/>
<evidence type="ECO:0000259" key="7">
    <source>
        <dbReference type="PROSITE" id="PS50102"/>
    </source>
</evidence>
<evidence type="ECO:0000256" key="2">
    <source>
        <dbReference type="ARBA" id="ARBA00007077"/>
    </source>
</evidence>
<evidence type="ECO:0000256" key="1">
    <source>
        <dbReference type="ARBA" id="ARBA00004604"/>
    </source>
</evidence>
<dbReference type="SUPFAM" id="SSF54928">
    <property type="entry name" value="RNA-binding domain, RBD"/>
    <property type="match status" value="1"/>
</dbReference>
<comment type="similarity">
    <text evidence="2">Belongs to the RRM RBM34 family.</text>
</comment>
<dbReference type="InterPro" id="IPR035979">
    <property type="entry name" value="RBD_domain_sf"/>
</dbReference>
<name>S8DZZ0_9LAMI</name>
<feature type="non-terminal residue" evidence="8">
    <location>
        <position position="1"/>
    </location>
</feature>
<feature type="compositionally biased region" description="Basic and acidic residues" evidence="6">
    <location>
        <begin position="65"/>
        <end position="74"/>
    </location>
</feature>
<dbReference type="Gene3D" id="3.30.70.330">
    <property type="match status" value="1"/>
</dbReference>
<dbReference type="EMBL" id="AUSU01004120">
    <property type="protein sequence ID" value="EPS65627.1"/>
    <property type="molecule type" value="Genomic_DNA"/>
</dbReference>
<evidence type="ECO:0000256" key="6">
    <source>
        <dbReference type="SAM" id="MobiDB-lite"/>
    </source>
</evidence>
<comment type="subcellular location">
    <subcellularLocation>
        <location evidence="1">Nucleus</location>
        <location evidence="1">Nucleolus</location>
    </subcellularLocation>
</comment>
<feature type="compositionally biased region" description="Low complexity" evidence="6">
    <location>
        <begin position="135"/>
        <end position="150"/>
    </location>
</feature>
<reference evidence="8 9" key="1">
    <citation type="journal article" date="2013" name="BMC Genomics">
        <title>The miniature genome of a carnivorous plant Genlisea aurea contains a low number of genes and short non-coding sequences.</title>
        <authorList>
            <person name="Leushkin E.V."/>
            <person name="Sutormin R.A."/>
            <person name="Nabieva E.R."/>
            <person name="Penin A.A."/>
            <person name="Kondrashov A.S."/>
            <person name="Logacheva M.D."/>
        </authorList>
    </citation>
    <scope>NUCLEOTIDE SEQUENCE [LARGE SCALE GENOMIC DNA]</scope>
</reference>
<dbReference type="InterPro" id="IPR012677">
    <property type="entry name" value="Nucleotide-bd_a/b_plait_sf"/>
</dbReference>
<proteinExistence type="inferred from homology"/>
<dbReference type="InterPro" id="IPR000504">
    <property type="entry name" value="RRM_dom"/>
</dbReference>
<evidence type="ECO:0000256" key="5">
    <source>
        <dbReference type="PROSITE-ProRule" id="PRU00176"/>
    </source>
</evidence>
<keyword evidence="3 5" id="KW-0694">RNA-binding</keyword>
<comment type="caution">
    <text evidence="8">The sequence shown here is derived from an EMBL/GenBank/DDBJ whole genome shotgun (WGS) entry which is preliminary data.</text>
</comment>
<accession>S8DZZ0</accession>
<dbReference type="PROSITE" id="PS50102">
    <property type="entry name" value="RRM"/>
    <property type="match status" value="1"/>
</dbReference>
<evidence type="ECO:0000313" key="9">
    <source>
        <dbReference type="Proteomes" id="UP000015453"/>
    </source>
</evidence>
<keyword evidence="9" id="KW-1185">Reference proteome</keyword>
<feature type="domain" description="RRM" evidence="7">
    <location>
        <begin position="1"/>
        <end position="69"/>
    </location>
</feature>
<evidence type="ECO:0000313" key="8">
    <source>
        <dbReference type="EMBL" id="EPS65627.1"/>
    </source>
</evidence>
<dbReference type="OrthoDB" id="442677at2759"/>
<sequence length="175" mass="19571">DEEVYKLFSGLKNLETSIEAVRVVRDPGSSLGKGIAYVLFKTTDAANLVVRRRNLKIRDRELRLSHAKSTDASRESASFTTPEKNNVDKSKPNASSYQGLRANKSGSQKKRNPKSSSDRRSSSDHSKKKKRSSKRPAVAARKAKALQAAGSKRKLSDRTPETVNKQQLKKTRKFR</sequence>
<organism evidence="8 9">
    <name type="scientific">Genlisea aurea</name>
    <dbReference type="NCBI Taxonomy" id="192259"/>
    <lineage>
        <taxon>Eukaryota</taxon>
        <taxon>Viridiplantae</taxon>
        <taxon>Streptophyta</taxon>
        <taxon>Embryophyta</taxon>
        <taxon>Tracheophyta</taxon>
        <taxon>Spermatophyta</taxon>
        <taxon>Magnoliopsida</taxon>
        <taxon>eudicotyledons</taxon>
        <taxon>Gunneridae</taxon>
        <taxon>Pentapetalae</taxon>
        <taxon>asterids</taxon>
        <taxon>lamiids</taxon>
        <taxon>Lamiales</taxon>
        <taxon>Lentibulariaceae</taxon>
        <taxon>Genlisea</taxon>
    </lineage>
</organism>
<evidence type="ECO:0000256" key="4">
    <source>
        <dbReference type="ARBA" id="ARBA00023242"/>
    </source>
</evidence>
<dbReference type="PANTHER" id="PTHR23236:SF25">
    <property type="entry name" value="RNA-BINDING PROTEIN 34"/>
    <property type="match status" value="1"/>
</dbReference>
<dbReference type="PANTHER" id="PTHR23236">
    <property type="entry name" value="EUKARYOTIC TRANSLATION INITIATION FACTOR 4B/4H"/>
    <property type="match status" value="1"/>
</dbReference>
<gene>
    <name evidence="8" type="ORF">M569_09153</name>
</gene>
<evidence type="ECO:0000256" key="3">
    <source>
        <dbReference type="ARBA" id="ARBA00022884"/>
    </source>
</evidence>
<feature type="region of interest" description="Disordered" evidence="6">
    <location>
        <begin position="65"/>
        <end position="175"/>
    </location>
</feature>
<keyword evidence="4" id="KW-0539">Nucleus</keyword>